<keyword evidence="1" id="KW-0812">Transmembrane</keyword>
<keyword evidence="1" id="KW-1133">Transmembrane helix</keyword>
<name>A0A7H1J440_9GAMM</name>
<accession>A0A7H1J440</accession>
<dbReference type="Gene3D" id="3.90.550.10">
    <property type="entry name" value="Spore Coat Polysaccharide Biosynthesis Protein SpsA, Chain A"/>
    <property type="match status" value="1"/>
</dbReference>
<sequence length="121" mass="13792">MSDHASYFVSSDLQELVVIFVGRVVCRVCPLFPHFYISCCWVLLHWRDYFVIGAGSVLKIIPVILSGGIGSRLWPLSRDHFPKQRYALVDAHYSLLQQTMLRTLSLDVADPKCSMVNVKFC</sequence>
<dbReference type="EMBL" id="CP061081">
    <property type="protein sequence ID" value="QNT05256.1"/>
    <property type="molecule type" value="Genomic_DNA"/>
</dbReference>
<reference evidence="3 4" key="1">
    <citation type="submission" date="2020-09" db="EMBL/GenBank/DDBJ databases">
        <title>Complete genome sequence of an Arctic sea ice bacterium Marinomonas arctica BSI20414.</title>
        <authorList>
            <person name="Liao L."/>
            <person name="Chen B."/>
        </authorList>
    </citation>
    <scope>NUCLEOTIDE SEQUENCE [LARGE SCALE GENOMIC DNA]</scope>
    <source>
        <strain evidence="3 4">BSI20414</strain>
    </source>
</reference>
<dbReference type="InterPro" id="IPR051161">
    <property type="entry name" value="Mannose-6P_isomerase_type2"/>
</dbReference>
<feature type="domain" description="Nucleotidyl transferase" evidence="2">
    <location>
        <begin position="62"/>
        <end position="110"/>
    </location>
</feature>
<keyword evidence="4" id="KW-1185">Reference proteome</keyword>
<feature type="transmembrane region" description="Helical" evidence="1">
    <location>
        <begin position="49"/>
        <end position="69"/>
    </location>
</feature>
<feature type="transmembrane region" description="Helical" evidence="1">
    <location>
        <begin position="16"/>
        <end position="37"/>
    </location>
</feature>
<dbReference type="Proteomes" id="UP000516370">
    <property type="component" value="Chromosome"/>
</dbReference>
<dbReference type="Pfam" id="PF00483">
    <property type="entry name" value="NTP_transferase"/>
    <property type="match status" value="1"/>
</dbReference>
<evidence type="ECO:0000313" key="4">
    <source>
        <dbReference type="Proteomes" id="UP000516370"/>
    </source>
</evidence>
<keyword evidence="1" id="KW-0472">Membrane</keyword>
<dbReference type="PANTHER" id="PTHR46390">
    <property type="entry name" value="MANNOSE-1-PHOSPHATE GUANYLYLTRANSFERASE"/>
    <property type="match status" value="1"/>
</dbReference>
<dbReference type="SUPFAM" id="SSF53448">
    <property type="entry name" value="Nucleotide-diphospho-sugar transferases"/>
    <property type="match status" value="1"/>
</dbReference>
<evidence type="ECO:0000313" key="3">
    <source>
        <dbReference type="EMBL" id="QNT05256.1"/>
    </source>
</evidence>
<dbReference type="GO" id="GO:0009298">
    <property type="term" value="P:GDP-mannose biosynthetic process"/>
    <property type="evidence" value="ECO:0007669"/>
    <property type="project" value="TreeGrafter"/>
</dbReference>
<proteinExistence type="predicted"/>
<evidence type="ECO:0000259" key="2">
    <source>
        <dbReference type="Pfam" id="PF00483"/>
    </source>
</evidence>
<evidence type="ECO:0000256" key="1">
    <source>
        <dbReference type="SAM" id="Phobius"/>
    </source>
</evidence>
<organism evidence="3 4">
    <name type="scientific">Marinomonas arctica</name>
    <dbReference type="NCBI Taxonomy" id="383750"/>
    <lineage>
        <taxon>Bacteria</taxon>
        <taxon>Pseudomonadati</taxon>
        <taxon>Pseudomonadota</taxon>
        <taxon>Gammaproteobacteria</taxon>
        <taxon>Oceanospirillales</taxon>
        <taxon>Oceanospirillaceae</taxon>
        <taxon>Marinomonas</taxon>
    </lineage>
</organism>
<dbReference type="GO" id="GO:0004475">
    <property type="term" value="F:mannose-1-phosphate guanylyltransferase (GTP) activity"/>
    <property type="evidence" value="ECO:0007669"/>
    <property type="project" value="TreeGrafter"/>
</dbReference>
<dbReference type="PANTHER" id="PTHR46390:SF1">
    <property type="entry name" value="MANNOSE-1-PHOSPHATE GUANYLYLTRANSFERASE"/>
    <property type="match status" value="1"/>
</dbReference>
<dbReference type="InterPro" id="IPR005835">
    <property type="entry name" value="NTP_transferase_dom"/>
</dbReference>
<dbReference type="AlphaFoldDB" id="A0A7H1J440"/>
<dbReference type="RefSeq" id="WP_111608883.1">
    <property type="nucleotide sequence ID" value="NZ_CP061081.1"/>
</dbReference>
<gene>
    <name evidence="3" type="ORF">IBG28_16445</name>
</gene>
<dbReference type="OrthoDB" id="9806359at2"/>
<protein>
    <recommendedName>
        <fullName evidence="2">Nucleotidyl transferase domain-containing protein</fullName>
    </recommendedName>
</protein>
<dbReference type="InterPro" id="IPR029044">
    <property type="entry name" value="Nucleotide-diphossugar_trans"/>
</dbReference>
<dbReference type="KEGG" id="mard:IBG28_16445"/>